<proteinExistence type="predicted"/>
<evidence type="ECO:0000313" key="2">
    <source>
        <dbReference type="Proteomes" id="UP001165586"/>
    </source>
</evidence>
<dbReference type="PANTHER" id="PTHR30619:SF1">
    <property type="entry name" value="RECOMBINATION PROTEIN 2"/>
    <property type="match status" value="1"/>
</dbReference>
<name>A0ABT2GYU2_9MICO</name>
<keyword evidence="2" id="KW-1185">Reference proteome</keyword>
<gene>
    <name evidence="1" type="ORF">N1032_05185</name>
</gene>
<reference evidence="1" key="1">
    <citation type="submission" date="2022-08" db="EMBL/GenBank/DDBJ databases">
        <authorList>
            <person name="Deng Y."/>
            <person name="Han X.-F."/>
            <person name="Zhang Y.-Q."/>
        </authorList>
    </citation>
    <scope>NUCLEOTIDE SEQUENCE</scope>
    <source>
        <strain evidence="1">CPCC 203386</strain>
    </source>
</reference>
<evidence type="ECO:0000313" key="1">
    <source>
        <dbReference type="EMBL" id="MCS5733131.1"/>
    </source>
</evidence>
<protein>
    <recommendedName>
        <fullName evidence="3">MBL fold metallo-hydrolase</fullName>
    </recommendedName>
</protein>
<dbReference type="RefSeq" id="WP_259537876.1">
    <property type="nucleotide sequence ID" value="NZ_JANLCJ010000001.1"/>
</dbReference>
<sequence>MLTHYDRDHVGGLDAVVGIVDRALVGPTDGAADEHLLDDLRGGGAQVVDAHRGMADTLGDYRWDVLWPRDGARISGNEASVTVLFSGPLRMMFLGDLGERAQAAVAAANTIGPVDVVKVAHHGSADQSERFYLALHAVVGVISVGLDNGYGHPTDRLLGILGRTATRVARTDLAGLVVISGRSAAISVWTEKTVPP</sequence>
<evidence type="ECO:0008006" key="3">
    <source>
        <dbReference type="Google" id="ProtNLM"/>
    </source>
</evidence>
<dbReference type="Gene3D" id="3.60.15.10">
    <property type="entry name" value="Ribonuclease Z/Hydroxyacylglutathione hydrolase-like"/>
    <property type="match status" value="1"/>
</dbReference>
<dbReference type="InterPro" id="IPR052159">
    <property type="entry name" value="Competence_DNA_uptake"/>
</dbReference>
<dbReference type="SUPFAM" id="SSF56281">
    <property type="entry name" value="Metallo-hydrolase/oxidoreductase"/>
    <property type="match status" value="1"/>
</dbReference>
<organism evidence="1 2">
    <name type="scientific">Herbiconiux daphne</name>
    <dbReference type="NCBI Taxonomy" id="2970914"/>
    <lineage>
        <taxon>Bacteria</taxon>
        <taxon>Bacillati</taxon>
        <taxon>Actinomycetota</taxon>
        <taxon>Actinomycetes</taxon>
        <taxon>Micrococcales</taxon>
        <taxon>Microbacteriaceae</taxon>
        <taxon>Herbiconiux</taxon>
    </lineage>
</organism>
<comment type="caution">
    <text evidence="1">The sequence shown here is derived from an EMBL/GenBank/DDBJ whole genome shotgun (WGS) entry which is preliminary data.</text>
</comment>
<dbReference type="Proteomes" id="UP001165586">
    <property type="component" value="Unassembled WGS sequence"/>
</dbReference>
<dbReference type="PANTHER" id="PTHR30619">
    <property type="entry name" value="DNA INTERNALIZATION/COMPETENCE PROTEIN COMEC/REC2"/>
    <property type="match status" value="1"/>
</dbReference>
<dbReference type="InterPro" id="IPR036866">
    <property type="entry name" value="RibonucZ/Hydroxyglut_hydro"/>
</dbReference>
<dbReference type="EMBL" id="JANLCJ010000001">
    <property type="protein sequence ID" value="MCS5733131.1"/>
    <property type="molecule type" value="Genomic_DNA"/>
</dbReference>
<accession>A0ABT2GYU2</accession>